<dbReference type="AlphaFoldDB" id="A0AAF0UXG7"/>
<keyword evidence="3" id="KW-1185">Reference proteome</keyword>
<organism evidence="2 3">
    <name type="scientific">Solanum verrucosum</name>
    <dbReference type="NCBI Taxonomy" id="315347"/>
    <lineage>
        <taxon>Eukaryota</taxon>
        <taxon>Viridiplantae</taxon>
        <taxon>Streptophyta</taxon>
        <taxon>Embryophyta</taxon>
        <taxon>Tracheophyta</taxon>
        <taxon>Spermatophyta</taxon>
        <taxon>Magnoliopsida</taxon>
        <taxon>eudicotyledons</taxon>
        <taxon>Gunneridae</taxon>
        <taxon>Pentapetalae</taxon>
        <taxon>asterids</taxon>
        <taxon>lamiids</taxon>
        <taxon>Solanales</taxon>
        <taxon>Solanaceae</taxon>
        <taxon>Solanoideae</taxon>
        <taxon>Solaneae</taxon>
        <taxon>Solanum</taxon>
    </lineage>
</organism>
<feature type="region of interest" description="Disordered" evidence="1">
    <location>
        <begin position="1"/>
        <end position="28"/>
    </location>
</feature>
<dbReference type="EMBL" id="CP133622">
    <property type="protein sequence ID" value="WMV54788.1"/>
    <property type="molecule type" value="Genomic_DNA"/>
</dbReference>
<proteinExistence type="predicted"/>
<dbReference type="Proteomes" id="UP001234989">
    <property type="component" value="Chromosome 11"/>
</dbReference>
<accession>A0AAF0UXG7</accession>
<protein>
    <submittedName>
        <fullName evidence="2">Uncharacterized protein</fullName>
    </submittedName>
</protein>
<feature type="region of interest" description="Disordered" evidence="1">
    <location>
        <begin position="190"/>
        <end position="210"/>
    </location>
</feature>
<evidence type="ECO:0000313" key="2">
    <source>
        <dbReference type="EMBL" id="WMV54788.1"/>
    </source>
</evidence>
<evidence type="ECO:0000256" key="1">
    <source>
        <dbReference type="SAM" id="MobiDB-lite"/>
    </source>
</evidence>
<reference evidence="2" key="1">
    <citation type="submission" date="2023-08" db="EMBL/GenBank/DDBJ databases">
        <title>A de novo genome assembly of Solanum verrucosum Schlechtendal, a Mexican diploid species geographically isolated from the other diploid A-genome species in potato relatives.</title>
        <authorList>
            <person name="Hosaka K."/>
        </authorList>
    </citation>
    <scope>NUCLEOTIDE SEQUENCE</scope>
    <source>
        <tissue evidence="2">Young leaves</tissue>
    </source>
</reference>
<name>A0AAF0UXG7_SOLVR</name>
<gene>
    <name evidence="2" type="ORF">MTR67_048173</name>
</gene>
<evidence type="ECO:0000313" key="3">
    <source>
        <dbReference type="Proteomes" id="UP001234989"/>
    </source>
</evidence>
<sequence>MEVASQVKRGSKAGCSSYGRQSSCQTGHGGYSRYSGVRPHVTSGGSSQHISLGDRCYECGEFSSIGRELEPKLGLKEILNELGDFPLSQSSMLALFKIRECLGVWQGMWLWYPSLFMPSGCAYPSTVMDENHFRRWPWKAIIMVSSASKGSFKARSTFGSGAETYGAEISLTLLHLGPTDGRNNSKNFGFRGTEESMSNGDEDRFSHSVGKKKKQKGIIPEVSIFVPSIHVPAQCDLQRTLKGVIPKDLADRLTSIRNQIMLIAQDTALEEYLSLLVGLTRKG</sequence>